<accession>A0A9P9E512</accession>
<dbReference type="OrthoDB" id="5106737at2759"/>
<name>A0A9P9E512_9HYPO</name>
<comment type="caution">
    <text evidence="2">The sequence shown here is derived from an EMBL/GenBank/DDBJ whole genome shotgun (WGS) entry which is preliminary data.</text>
</comment>
<keyword evidence="3" id="KW-1185">Reference proteome</keyword>
<proteinExistence type="predicted"/>
<evidence type="ECO:0000256" key="1">
    <source>
        <dbReference type="SAM" id="SignalP"/>
    </source>
</evidence>
<protein>
    <submittedName>
        <fullName evidence="2">Uncharacterized protein</fullName>
    </submittedName>
</protein>
<feature type="signal peptide" evidence="1">
    <location>
        <begin position="1"/>
        <end position="20"/>
    </location>
</feature>
<organism evidence="2 3">
    <name type="scientific">Dactylonectria macrodidyma</name>
    <dbReference type="NCBI Taxonomy" id="307937"/>
    <lineage>
        <taxon>Eukaryota</taxon>
        <taxon>Fungi</taxon>
        <taxon>Dikarya</taxon>
        <taxon>Ascomycota</taxon>
        <taxon>Pezizomycotina</taxon>
        <taxon>Sordariomycetes</taxon>
        <taxon>Hypocreomycetidae</taxon>
        <taxon>Hypocreales</taxon>
        <taxon>Nectriaceae</taxon>
        <taxon>Dactylonectria</taxon>
    </lineage>
</organism>
<dbReference type="Proteomes" id="UP000738349">
    <property type="component" value="Unassembled WGS sequence"/>
</dbReference>
<feature type="chain" id="PRO_5040374831" evidence="1">
    <location>
        <begin position="21"/>
        <end position="374"/>
    </location>
</feature>
<reference evidence="2" key="1">
    <citation type="journal article" date="2021" name="Nat. Commun.">
        <title>Genetic determinants of endophytism in the Arabidopsis root mycobiome.</title>
        <authorList>
            <person name="Mesny F."/>
            <person name="Miyauchi S."/>
            <person name="Thiergart T."/>
            <person name="Pickel B."/>
            <person name="Atanasova L."/>
            <person name="Karlsson M."/>
            <person name="Huettel B."/>
            <person name="Barry K.W."/>
            <person name="Haridas S."/>
            <person name="Chen C."/>
            <person name="Bauer D."/>
            <person name="Andreopoulos W."/>
            <person name="Pangilinan J."/>
            <person name="LaButti K."/>
            <person name="Riley R."/>
            <person name="Lipzen A."/>
            <person name="Clum A."/>
            <person name="Drula E."/>
            <person name="Henrissat B."/>
            <person name="Kohler A."/>
            <person name="Grigoriev I.V."/>
            <person name="Martin F.M."/>
            <person name="Hacquard S."/>
        </authorList>
    </citation>
    <scope>NUCLEOTIDE SEQUENCE</scope>
    <source>
        <strain evidence="2">MPI-CAGE-AT-0147</strain>
    </source>
</reference>
<gene>
    <name evidence="2" type="ORF">EDB81DRAFT_859778</name>
</gene>
<dbReference type="AlphaFoldDB" id="A0A9P9E512"/>
<keyword evidence="1" id="KW-0732">Signal</keyword>
<dbReference type="EMBL" id="JAGMUV010000017">
    <property type="protein sequence ID" value="KAH7131188.1"/>
    <property type="molecule type" value="Genomic_DNA"/>
</dbReference>
<evidence type="ECO:0000313" key="2">
    <source>
        <dbReference type="EMBL" id="KAH7131188.1"/>
    </source>
</evidence>
<sequence>MAGLSLCALFFIHAPKVTMSGQQTFAVRTTPTPTPPEPDDILQYAQSFKEALLPIFPIILPSEIEPLLDSYRSHAHSPMPDDDYVVVRLILALGKTVRSPSPSIESGKHMKAIWFAEFQARLFTQPSIGVMEFRAHVLVCLLCQYHGTHLLYYGYAYHALQQMAKYNLRAWDTEVSLAALSLFYLTSECPSASSVSLMSNLLHWVRLPGSAFLCQNFGSRFAELALVYVKHIHQISTCEPSRLDDLHHSYKEQIESQSPRFNLRTQSLLASQVAMSMVLSKIRSKRVPEDSIPAMGLWLNQAAQSTPVDRGRIVDREILLTIQLAKLKPPGLRECAARTLSFCNINKPQTIEAMVNCQTLLVLAKAVNSEGGSV</sequence>
<evidence type="ECO:0000313" key="3">
    <source>
        <dbReference type="Proteomes" id="UP000738349"/>
    </source>
</evidence>